<feature type="transmembrane region" description="Helical" evidence="18">
    <location>
        <begin position="134"/>
        <end position="154"/>
    </location>
</feature>
<feature type="transmembrane region" description="Helical" evidence="18">
    <location>
        <begin position="186"/>
        <end position="204"/>
    </location>
</feature>
<keyword evidence="7 18" id="KW-0679">Respiratory chain</keyword>
<feature type="transmembrane region" description="Helical" evidence="18">
    <location>
        <begin position="225"/>
        <end position="248"/>
    </location>
</feature>
<dbReference type="Pfam" id="PF00361">
    <property type="entry name" value="Proton_antipo_M"/>
    <property type="match status" value="1"/>
</dbReference>
<evidence type="ECO:0000256" key="11">
    <source>
        <dbReference type="ARBA" id="ARBA00022982"/>
    </source>
</evidence>
<evidence type="ECO:0000256" key="5">
    <source>
        <dbReference type="ARBA" id="ARBA00021008"/>
    </source>
</evidence>
<keyword evidence="11 18" id="KW-0249">Electron transport</keyword>
<keyword evidence="13 18" id="KW-0520">NAD</keyword>
<gene>
    <name evidence="20" type="primary">nad2</name>
</gene>
<evidence type="ECO:0000256" key="1">
    <source>
        <dbReference type="ARBA" id="ARBA00003257"/>
    </source>
</evidence>
<dbReference type="EC" id="7.1.1.2" evidence="4 18"/>
<comment type="function">
    <text evidence="18">Core subunit of the mitochondrial membrane respiratory chain NADH dehydrogenase (Complex I) which catalyzes electron transfer from NADH through the respiratory chain, using ubiquinone as an electron acceptor. Essential for the catalytic activity and assembly of complex I.</text>
</comment>
<dbReference type="PANTHER" id="PTHR46552:SF1">
    <property type="entry name" value="NADH-UBIQUINONE OXIDOREDUCTASE CHAIN 2"/>
    <property type="match status" value="1"/>
</dbReference>
<evidence type="ECO:0000256" key="18">
    <source>
        <dbReference type="RuleBase" id="RU003403"/>
    </source>
</evidence>
<evidence type="ECO:0000256" key="7">
    <source>
        <dbReference type="ARBA" id="ARBA00022660"/>
    </source>
</evidence>
<comment type="catalytic activity">
    <reaction evidence="17 18">
        <text>a ubiquinone + NADH + 5 H(+)(in) = a ubiquinol + NAD(+) + 4 H(+)(out)</text>
        <dbReference type="Rhea" id="RHEA:29091"/>
        <dbReference type="Rhea" id="RHEA-COMP:9565"/>
        <dbReference type="Rhea" id="RHEA-COMP:9566"/>
        <dbReference type="ChEBI" id="CHEBI:15378"/>
        <dbReference type="ChEBI" id="CHEBI:16389"/>
        <dbReference type="ChEBI" id="CHEBI:17976"/>
        <dbReference type="ChEBI" id="CHEBI:57540"/>
        <dbReference type="ChEBI" id="CHEBI:57945"/>
        <dbReference type="EC" id="7.1.1.2"/>
    </reaction>
</comment>
<comment type="function">
    <text evidence="1">Core subunit of the mitochondrial membrane respiratory chain NADH dehydrogenase (Complex I) that is believed to belong to the minimal assembly required for catalysis. Complex I functions in the transfer of electrons from NADH to the respiratory chain. The immediate electron acceptor for the enzyme is believed to be ubiquinone.</text>
</comment>
<evidence type="ECO:0000256" key="4">
    <source>
        <dbReference type="ARBA" id="ARBA00012944"/>
    </source>
</evidence>
<evidence type="ECO:0000256" key="6">
    <source>
        <dbReference type="ARBA" id="ARBA00022448"/>
    </source>
</evidence>
<proteinExistence type="inferred from homology"/>
<keyword evidence="6" id="KW-0813">Transport</keyword>
<evidence type="ECO:0000256" key="12">
    <source>
        <dbReference type="ARBA" id="ARBA00022989"/>
    </source>
</evidence>
<feature type="transmembrane region" description="Helical" evidence="18">
    <location>
        <begin position="260"/>
        <end position="280"/>
    </location>
</feature>
<dbReference type="AlphaFoldDB" id="A0A0S2M751"/>
<protein>
    <recommendedName>
        <fullName evidence="5 18">NADH-ubiquinone oxidoreductase chain 2</fullName>
        <ecNumber evidence="4 18">7.1.1.2</ecNumber>
    </recommendedName>
</protein>
<evidence type="ECO:0000256" key="13">
    <source>
        <dbReference type="ARBA" id="ARBA00023027"/>
    </source>
</evidence>
<name>A0A0S2M751_9COLE</name>
<evidence type="ECO:0000256" key="16">
    <source>
        <dbReference type="ARBA" id="ARBA00023136"/>
    </source>
</evidence>
<comment type="subcellular location">
    <subcellularLocation>
        <location evidence="2 18">Mitochondrion inner membrane</location>
        <topology evidence="2 18">Multi-pass membrane protein</topology>
    </subcellularLocation>
</comment>
<dbReference type="InterPro" id="IPR050175">
    <property type="entry name" value="Complex_I_Subunit_2"/>
</dbReference>
<evidence type="ECO:0000313" key="20">
    <source>
        <dbReference type="EMBL" id="ALO70521.1"/>
    </source>
</evidence>
<dbReference type="GO" id="GO:0006120">
    <property type="term" value="P:mitochondrial electron transport, NADH to ubiquinone"/>
    <property type="evidence" value="ECO:0007669"/>
    <property type="project" value="InterPro"/>
</dbReference>
<accession>A0A0S2M751</accession>
<comment type="similarity">
    <text evidence="3 18">Belongs to the complex I subunit 2 family.</text>
</comment>
<dbReference type="GO" id="GO:0005743">
    <property type="term" value="C:mitochondrial inner membrane"/>
    <property type="evidence" value="ECO:0007669"/>
    <property type="project" value="UniProtKB-SubCell"/>
</dbReference>
<evidence type="ECO:0000256" key="10">
    <source>
        <dbReference type="ARBA" id="ARBA00022967"/>
    </source>
</evidence>
<dbReference type="InterPro" id="IPR001750">
    <property type="entry name" value="ND/Mrp_TM"/>
</dbReference>
<evidence type="ECO:0000256" key="17">
    <source>
        <dbReference type="ARBA" id="ARBA00049551"/>
    </source>
</evidence>
<sequence>MFLNLLFFSSILSISSNSWFGMWLGMEVNMLSMITLMNNVKNSFSSESSMKYFITQAISSSVMLMSIILLNYSMMKNYSTMMINSSMFMKMGAAPFHFWFPEIMEGLNWMNSLLILSWQKIAPMMVMNYNKSNLLFIILVILFSITIGAIMGLNQMSMRKIMTYSSINHLGWMIMSLMLIESIWMMYFLIYCFILVNIILIMNLNKSFLFNQLMNSLSKFKFMKLMFMVNFLSLGGLPPFLGFIPKWFTIQWMMVKNFTMMGMIMVCFTLITLFFYIRIIMISLSLNSNETLSNCSNNKNFYLMMFNAMNISSLLLFSLFMMT</sequence>
<dbReference type="PRINTS" id="PR01436">
    <property type="entry name" value="NADHDHGNASE2"/>
</dbReference>
<dbReference type="EMBL" id="KT780644">
    <property type="protein sequence ID" value="ALO70521.1"/>
    <property type="molecule type" value="Genomic_DNA"/>
</dbReference>
<evidence type="ECO:0000256" key="14">
    <source>
        <dbReference type="ARBA" id="ARBA00023075"/>
    </source>
</evidence>
<dbReference type="InterPro" id="IPR003917">
    <property type="entry name" value="NADH_UbQ_OxRdtase_chain2"/>
</dbReference>
<evidence type="ECO:0000256" key="2">
    <source>
        <dbReference type="ARBA" id="ARBA00004448"/>
    </source>
</evidence>
<keyword evidence="14 18" id="KW-0830">Ubiquinone</keyword>
<keyword evidence="16 18" id="KW-0472">Membrane</keyword>
<keyword evidence="12 18" id="KW-1133">Transmembrane helix</keyword>
<feature type="domain" description="NADH:quinone oxidoreductase/Mrp antiporter transmembrane" evidence="19">
    <location>
        <begin position="16"/>
        <end position="272"/>
    </location>
</feature>
<keyword evidence="9 18" id="KW-0999">Mitochondrion inner membrane</keyword>
<evidence type="ECO:0000259" key="19">
    <source>
        <dbReference type="Pfam" id="PF00361"/>
    </source>
</evidence>
<dbReference type="GO" id="GO:0008137">
    <property type="term" value="F:NADH dehydrogenase (ubiquinone) activity"/>
    <property type="evidence" value="ECO:0007669"/>
    <property type="project" value="UniProtKB-EC"/>
</dbReference>
<dbReference type="PANTHER" id="PTHR46552">
    <property type="entry name" value="NADH-UBIQUINONE OXIDOREDUCTASE CHAIN 2"/>
    <property type="match status" value="1"/>
</dbReference>
<keyword evidence="10 18" id="KW-1278">Translocase</keyword>
<geneLocation type="mitochondrion" evidence="20"/>
<keyword evidence="15 18" id="KW-0496">Mitochondrion</keyword>
<organism evidence="20">
    <name type="scientific">Diartiger fossulatus</name>
    <dbReference type="NCBI Taxonomy" id="1535458"/>
    <lineage>
        <taxon>Eukaryota</taxon>
        <taxon>Metazoa</taxon>
        <taxon>Ecdysozoa</taxon>
        <taxon>Arthropoda</taxon>
        <taxon>Hexapoda</taxon>
        <taxon>Insecta</taxon>
        <taxon>Pterygota</taxon>
        <taxon>Neoptera</taxon>
        <taxon>Endopterygota</taxon>
        <taxon>Coleoptera</taxon>
        <taxon>Polyphaga</taxon>
        <taxon>Staphyliniformia</taxon>
        <taxon>Staphylinidae</taxon>
        <taxon>Omaliinae group</taxon>
        <taxon>Pselaphinae</taxon>
        <taxon>Diartiger</taxon>
    </lineage>
</organism>
<feature type="transmembrane region" description="Helical" evidence="18">
    <location>
        <begin position="301"/>
        <end position="322"/>
    </location>
</feature>
<evidence type="ECO:0000256" key="3">
    <source>
        <dbReference type="ARBA" id="ARBA00007012"/>
    </source>
</evidence>
<evidence type="ECO:0000256" key="9">
    <source>
        <dbReference type="ARBA" id="ARBA00022792"/>
    </source>
</evidence>
<keyword evidence="8 18" id="KW-0812">Transmembrane</keyword>
<reference evidence="20" key="1">
    <citation type="submission" date="2015-09" db="EMBL/GenBank/DDBJ databases">
        <title>Staphyliniformia phylogenetics from de novo mitogenomic assemblies.</title>
        <authorList>
            <person name="Favreau E.A."/>
            <person name="Linard B."/>
            <person name="Vogler A.P."/>
        </authorList>
    </citation>
    <scope>NUCLEOTIDE SEQUENCE</scope>
</reference>
<feature type="transmembrane region" description="Helical" evidence="18">
    <location>
        <begin position="52"/>
        <end position="72"/>
    </location>
</feature>
<evidence type="ECO:0000256" key="15">
    <source>
        <dbReference type="ARBA" id="ARBA00023128"/>
    </source>
</evidence>
<evidence type="ECO:0000256" key="8">
    <source>
        <dbReference type="ARBA" id="ARBA00022692"/>
    </source>
</evidence>